<feature type="transmembrane region" description="Helical" evidence="1">
    <location>
        <begin position="6"/>
        <end position="31"/>
    </location>
</feature>
<dbReference type="InterPro" id="IPR002823">
    <property type="entry name" value="DUF112_TM"/>
</dbReference>
<feature type="transmembrane region" description="Helical" evidence="1">
    <location>
        <begin position="106"/>
        <end position="129"/>
    </location>
</feature>
<feature type="transmembrane region" description="Helical" evidence="1">
    <location>
        <begin position="196"/>
        <end position="214"/>
    </location>
</feature>
<dbReference type="OrthoDB" id="9791872at2"/>
<dbReference type="EMBL" id="FNAV01000014">
    <property type="protein sequence ID" value="SDF17959.1"/>
    <property type="molecule type" value="Genomic_DNA"/>
</dbReference>
<dbReference type="STRING" id="282683.SAMN04488105_1142"/>
<sequence>MFSDLISAAVLVASPDTLLSIVVASFFGFVVGALPGLTATMAVALLIPITFLLSPIAAIASIVSAAAMSIFAGDIPGALLRIPGTPASAAYMTDANALVEKGEAGFVIGASAVFGTIGGIIGTVILIAASPLLANFALTFSSFEFFWLGCLGLSCAVLVAGDDLLKGMASLMIGLLIACVGMDYTTGFPRFTFGSWALLEGISFIPALIGMFALPEILRLLSQEATVRKLPEGAPGSALSKIGRAGRRYWWPSLRGSVMGTAIGSLPGAGADIAAWISVAVTRRATREPEKWGKGHIEPIVAGGSANNAALAGAWIPALVFAIPGDTITAIAIGVLYLKGVNPGPMVFLENGQMVYAVFLVFFLANLMLIPFGWLGIRMAGLVLRVPTTVIAPTLLILACLGAFAINNDMSGLLVMIGLGVLAAIMNASGLPLAPTVLGIVMGKIVEQNLMQSLISTQGDLLAFFDRPGSAVLGVLTLALWGSVMVRAVYGLLRKSHSARRAQS</sequence>
<organism evidence="3 4">
    <name type="scientific">Salipiger thiooxidans</name>
    <dbReference type="NCBI Taxonomy" id="282683"/>
    <lineage>
        <taxon>Bacteria</taxon>
        <taxon>Pseudomonadati</taxon>
        <taxon>Pseudomonadota</taxon>
        <taxon>Alphaproteobacteria</taxon>
        <taxon>Rhodobacterales</taxon>
        <taxon>Roseobacteraceae</taxon>
        <taxon>Salipiger</taxon>
    </lineage>
</organism>
<reference evidence="4" key="1">
    <citation type="submission" date="2016-10" db="EMBL/GenBank/DDBJ databases">
        <authorList>
            <person name="Varghese N."/>
            <person name="Submissions S."/>
        </authorList>
    </citation>
    <scope>NUCLEOTIDE SEQUENCE [LARGE SCALE GENOMIC DNA]</scope>
    <source>
        <strain evidence="4">DSM 10146</strain>
    </source>
</reference>
<protein>
    <submittedName>
        <fullName evidence="3">TctA family transporter</fullName>
    </submittedName>
</protein>
<feature type="transmembrane region" description="Helical" evidence="1">
    <location>
        <begin position="43"/>
        <end position="71"/>
    </location>
</feature>
<keyword evidence="1" id="KW-0472">Membrane</keyword>
<keyword evidence="1" id="KW-1133">Transmembrane helix</keyword>
<accession>A0A1G7J089</accession>
<dbReference type="PANTHER" id="PTHR35342:SF5">
    <property type="entry name" value="TRICARBOXYLIC TRANSPORT PROTEIN"/>
    <property type="match status" value="1"/>
</dbReference>
<dbReference type="AlphaFoldDB" id="A0A1G7J089"/>
<name>A0A1G7J089_9RHOB</name>
<evidence type="ECO:0000313" key="3">
    <source>
        <dbReference type="EMBL" id="SDF17959.1"/>
    </source>
</evidence>
<keyword evidence="1" id="KW-0812">Transmembrane</keyword>
<feature type="transmembrane region" description="Helical" evidence="1">
    <location>
        <begin position="471"/>
        <end position="493"/>
    </location>
</feature>
<keyword evidence="4" id="KW-1185">Reference proteome</keyword>
<proteinExistence type="predicted"/>
<feature type="transmembrane region" description="Helical" evidence="1">
    <location>
        <begin position="136"/>
        <end position="161"/>
    </location>
</feature>
<dbReference type="Proteomes" id="UP000198994">
    <property type="component" value="Unassembled WGS sequence"/>
</dbReference>
<feature type="transmembrane region" description="Helical" evidence="1">
    <location>
        <begin position="413"/>
        <end position="434"/>
    </location>
</feature>
<gene>
    <name evidence="3" type="ORF">SAMN04488105_1142</name>
</gene>
<evidence type="ECO:0000313" key="4">
    <source>
        <dbReference type="Proteomes" id="UP000198994"/>
    </source>
</evidence>
<feature type="transmembrane region" description="Helical" evidence="1">
    <location>
        <begin position="167"/>
        <end position="184"/>
    </location>
</feature>
<dbReference type="Pfam" id="PF01970">
    <property type="entry name" value="TctA"/>
    <property type="match status" value="1"/>
</dbReference>
<evidence type="ECO:0000259" key="2">
    <source>
        <dbReference type="Pfam" id="PF01970"/>
    </source>
</evidence>
<evidence type="ECO:0000256" key="1">
    <source>
        <dbReference type="SAM" id="Phobius"/>
    </source>
</evidence>
<feature type="domain" description="DUF112" evidence="2">
    <location>
        <begin position="18"/>
        <end position="438"/>
    </location>
</feature>
<feature type="transmembrane region" description="Helical" evidence="1">
    <location>
        <begin position="383"/>
        <end position="406"/>
    </location>
</feature>
<dbReference type="PANTHER" id="PTHR35342">
    <property type="entry name" value="TRICARBOXYLIC TRANSPORT PROTEIN"/>
    <property type="match status" value="1"/>
</dbReference>
<feature type="transmembrane region" description="Helical" evidence="1">
    <location>
        <begin position="354"/>
        <end position="377"/>
    </location>
</feature>
<feature type="transmembrane region" description="Helical" evidence="1">
    <location>
        <begin position="314"/>
        <end position="338"/>
    </location>
</feature>
<dbReference type="RefSeq" id="WP_089962320.1">
    <property type="nucleotide sequence ID" value="NZ_FNAV01000014.1"/>
</dbReference>